<accession>A0A7X2TQ78</accession>
<dbReference type="SUPFAM" id="SSF56784">
    <property type="entry name" value="HAD-like"/>
    <property type="match status" value="1"/>
</dbReference>
<dbReference type="EMBL" id="VUNN01000002">
    <property type="protein sequence ID" value="MSU05512.1"/>
    <property type="molecule type" value="Genomic_DNA"/>
</dbReference>
<dbReference type="PANTHER" id="PTHR46470:SF2">
    <property type="entry name" value="GLYCERALDEHYDE 3-PHOSPHATE PHOSPHATASE"/>
    <property type="match status" value="1"/>
</dbReference>
<gene>
    <name evidence="5" type="ORF">FYJ80_01785</name>
</gene>
<dbReference type="GO" id="GO:0046872">
    <property type="term" value="F:metal ion binding"/>
    <property type="evidence" value="ECO:0007669"/>
    <property type="project" value="UniProtKB-KW"/>
</dbReference>
<dbReference type="Proteomes" id="UP000460549">
    <property type="component" value="Unassembled WGS sequence"/>
</dbReference>
<organism evidence="5 6">
    <name type="scientific">Bullifex porci</name>
    <dbReference type="NCBI Taxonomy" id="2606638"/>
    <lineage>
        <taxon>Bacteria</taxon>
        <taxon>Pseudomonadati</taxon>
        <taxon>Spirochaetota</taxon>
        <taxon>Spirochaetia</taxon>
        <taxon>Spirochaetales</taxon>
        <taxon>Spirochaetaceae</taxon>
        <taxon>Bullifex</taxon>
    </lineage>
</organism>
<sequence length="226" mass="26039">MGFLSDNKIKAVCFDIDGTLYPKYETHIYLLKAAIAHPIFSYRYNKMRGEIRRMDKINPVPATSLAEFRKRESRLIYGKEIEDYEKRYNSFMYEPWCRYDKKLTRFDNLIELLDKLKANGYMIGFLSDFPLGNKLEVLGVESYASFASSTEDYGTLKPNGTPFFKMAEAMGVEPKEILYVGDSYSKDVVGSKNAGLSSVMITNKKGSYPLADIVIKNYMELMERLF</sequence>
<evidence type="ECO:0000256" key="3">
    <source>
        <dbReference type="ARBA" id="ARBA00022801"/>
    </source>
</evidence>
<protein>
    <submittedName>
        <fullName evidence="5">HAD family hydrolase</fullName>
    </submittedName>
</protein>
<evidence type="ECO:0000313" key="6">
    <source>
        <dbReference type="Proteomes" id="UP000460549"/>
    </source>
</evidence>
<dbReference type="InterPro" id="IPR051400">
    <property type="entry name" value="HAD-like_hydrolase"/>
</dbReference>
<dbReference type="Gene3D" id="1.10.150.520">
    <property type="match status" value="1"/>
</dbReference>
<keyword evidence="4" id="KW-0460">Magnesium</keyword>
<keyword evidence="2" id="KW-0479">Metal-binding</keyword>
<dbReference type="InterPro" id="IPR023214">
    <property type="entry name" value="HAD_sf"/>
</dbReference>
<dbReference type="NCBIfam" id="TIGR01549">
    <property type="entry name" value="HAD-SF-IA-v1"/>
    <property type="match status" value="1"/>
</dbReference>
<dbReference type="SFLD" id="SFLDG01129">
    <property type="entry name" value="C1.5:_HAD__Beta-PGM__Phosphata"/>
    <property type="match status" value="1"/>
</dbReference>
<dbReference type="Pfam" id="PF13419">
    <property type="entry name" value="HAD_2"/>
    <property type="match status" value="1"/>
</dbReference>
<dbReference type="RefSeq" id="WP_154424411.1">
    <property type="nucleotide sequence ID" value="NZ_JAQYPZ010000079.1"/>
</dbReference>
<dbReference type="Gene3D" id="3.40.50.1000">
    <property type="entry name" value="HAD superfamily/HAD-like"/>
    <property type="match status" value="1"/>
</dbReference>
<name>A0A7X2TQ78_9SPIO</name>
<dbReference type="InterPro" id="IPR036412">
    <property type="entry name" value="HAD-like_sf"/>
</dbReference>
<keyword evidence="6" id="KW-1185">Reference proteome</keyword>
<evidence type="ECO:0000256" key="2">
    <source>
        <dbReference type="ARBA" id="ARBA00022723"/>
    </source>
</evidence>
<dbReference type="AlphaFoldDB" id="A0A7X2TQ78"/>
<proteinExistence type="predicted"/>
<keyword evidence="3 5" id="KW-0378">Hydrolase</keyword>
<evidence type="ECO:0000256" key="1">
    <source>
        <dbReference type="ARBA" id="ARBA00001946"/>
    </source>
</evidence>
<evidence type="ECO:0000256" key="4">
    <source>
        <dbReference type="ARBA" id="ARBA00022842"/>
    </source>
</evidence>
<dbReference type="GO" id="GO:0044281">
    <property type="term" value="P:small molecule metabolic process"/>
    <property type="evidence" value="ECO:0007669"/>
    <property type="project" value="UniProtKB-ARBA"/>
</dbReference>
<dbReference type="SFLD" id="SFLDS00003">
    <property type="entry name" value="Haloacid_Dehalogenase"/>
    <property type="match status" value="1"/>
</dbReference>
<dbReference type="PANTHER" id="PTHR46470">
    <property type="entry name" value="N-ACYLNEURAMINATE-9-PHOSPHATASE"/>
    <property type="match status" value="1"/>
</dbReference>
<comment type="caution">
    <text evidence="5">The sequence shown here is derived from an EMBL/GenBank/DDBJ whole genome shotgun (WGS) entry which is preliminary data.</text>
</comment>
<dbReference type="PRINTS" id="PR00413">
    <property type="entry name" value="HADHALOGNASE"/>
</dbReference>
<dbReference type="GO" id="GO:0016791">
    <property type="term" value="F:phosphatase activity"/>
    <property type="evidence" value="ECO:0007669"/>
    <property type="project" value="TreeGrafter"/>
</dbReference>
<dbReference type="InterPro" id="IPR041492">
    <property type="entry name" value="HAD_2"/>
</dbReference>
<dbReference type="InterPro" id="IPR006439">
    <property type="entry name" value="HAD-SF_hydro_IA"/>
</dbReference>
<evidence type="ECO:0000313" key="5">
    <source>
        <dbReference type="EMBL" id="MSU05512.1"/>
    </source>
</evidence>
<reference evidence="5 6" key="1">
    <citation type="submission" date="2019-08" db="EMBL/GenBank/DDBJ databases">
        <title>In-depth cultivation of the pig gut microbiome towards novel bacterial diversity and tailored functional studies.</title>
        <authorList>
            <person name="Wylensek D."/>
            <person name="Hitch T.C.A."/>
            <person name="Clavel T."/>
        </authorList>
    </citation>
    <scope>NUCLEOTIDE SEQUENCE [LARGE SCALE GENOMIC DNA]</scope>
    <source>
        <strain evidence="5 6">NM-380-WT-3C1</strain>
    </source>
</reference>
<comment type="cofactor">
    <cofactor evidence="1">
        <name>Mg(2+)</name>
        <dbReference type="ChEBI" id="CHEBI:18420"/>
    </cofactor>
</comment>